<keyword evidence="1" id="KW-0378">Hydrolase</keyword>
<evidence type="ECO:0000313" key="3">
    <source>
        <dbReference type="EMBL" id="MEW1973951.1"/>
    </source>
</evidence>
<feature type="domain" description="Isochorismatase-like" evidence="2">
    <location>
        <begin position="7"/>
        <end position="152"/>
    </location>
</feature>
<evidence type="ECO:0000256" key="1">
    <source>
        <dbReference type="ARBA" id="ARBA00022801"/>
    </source>
</evidence>
<dbReference type="RefSeq" id="WP_033105960.1">
    <property type="nucleotide sequence ID" value="NZ_JAJVKR010000010.1"/>
</dbReference>
<protein>
    <submittedName>
        <fullName evidence="3">Isochorismatase family protein</fullName>
    </submittedName>
</protein>
<dbReference type="Gene3D" id="3.40.50.850">
    <property type="entry name" value="Isochorismatase-like"/>
    <property type="match status" value="1"/>
</dbReference>
<evidence type="ECO:0000259" key="2">
    <source>
        <dbReference type="Pfam" id="PF00857"/>
    </source>
</evidence>
<dbReference type="PANTHER" id="PTHR43540:SF6">
    <property type="entry name" value="ISOCHORISMATASE-LIKE DOMAIN-CONTAINING PROTEIN"/>
    <property type="match status" value="1"/>
</dbReference>
<evidence type="ECO:0000313" key="4">
    <source>
        <dbReference type="Proteomes" id="UP001553715"/>
    </source>
</evidence>
<dbReference type="InterPro" id="IPR036380">
    <property type="entry name" value="Isochorismatase-like_sf"/>
</dbReference>
<sequence length="210" mass="22574">MPAPRRALIVIDPQQEYFTGLLRIQHPPREESIQRIADTIDAAERVGIPVVMVQHTAGDDAPVFNPTKPEFRLHSSLEGRDSTGWKMIVKQYSSVFPGTGLREWLVENQVDTITLVGYMTNNCVLATAADAETRELTVEVISDATGAIDIANEAGSASAETVHTTLMALLNSSWAAVAPTDAWVEALETGAVLRRGNLPESAAEGASAHA</sequence>
<proteinExistence type="predicted"/>
<dbReference type="EMBL" id="JBFBMH010000002">
    <property type="protein sequence ID" value="MEW1973951.1"/>
    <property type="molecule type" value="Genomic_DNA"/>
</dbReference>
<keyword evidence="4" id="KW-1185">Reference proteome</keyword>
<reference evidence="3 4" key="1">
    <citation type="submission" date="2024-06" db="EMBL/GenBank/DDBJ databases">
        <title>The Natural Products Discovery Center: Release of the First 8490 Sequenced Strains for Exploring Actinobacteria Biosynthetic Diversity.</title>
        <authorList>
            <person name="Kalkreuter E."/>
            <person name="Kautsar S.A."/>
            <person name="Yang D."/>
            <person name="Bader C.D."/>
            <person name="Teijaro C.N."/>
            <person name="Fluegel L."/>
            <person name="Davis C.M."/>
            <person name="Simpson J.R."/>
            <person name="Lauterbach L."/>
            <person name="Steele A.D."/>
            <person name="Gui C."/>
            <person name="Meng S."/>
            <person name="Li G."/>
            <person name="Viehrig K."/>
            <person name="Ye F."/>
            <person name="Su P."/>
            <person name="Kiefer A.F."/>
            <person name="Nichols A."/>
            <person name="Cepeda A.J."/>
            <person name="Yan W."/>
            <person name="Fan B."/>
            <person name="Jiang Y."/>
            <person name="Adhikari A."/>
            <person name="Zheng C.-J."/>
            <person name="Schuster L."/>
            <person name="Cowan T.M."/>
            <person name="Smanski M.J."/>
            <person name="Chevrette M.G."/>
            <person name="De Carvalho L.P.S."/>
            <person name="Shen B."/>
        </authorList>
    </citation>
    <scope>NUCLEOTIDE SEQUENCE [LARGE SCALE GENOMIC DNA]</scope>
    <source>
        <strain evidence="3 4">NPDC077434</strain>
    </source>
</reference>
<dbReference type="Pfam" id="PF00857">
    <property type="entry name" value="Isochorismatase"/>
    <property type="match status" value="1"/>
</dbReference>
<name>A0ABV3LDI1_9MICO</name>
<dbReference type="Proteomes" id="UP001553715">
    <property type="component" value="Unassembled WGS sequence"/>
</dbReference>
<dbReference type="InterPro" id="IPR000868">
    <property type="entry name" value="Isochorismatase-like_dom"/>
</dbReference>
<comment type="caution">
    <text evidence="3">The sequence shown here is derived from an EMBL/GenBank/DDBJ whole genome shotgun (WGS) entry which is preliminary data.</text>
</comment>
<gene>
    <name evidence="3" type="ORF">AB0301_02535</name>
</gene>
<organism evidence="3 4">
    <name type="scientific">Microbacterium profundi</name>
    <dbReference type="NCBI Taxonomy" id="450380"/>
    <lineage>
        <taxon>Bacteria</taxon>
        <taxon>Bacillati</taxon>
        <taxon>Actinomycetota</taxon>
        <taxon>Actinomycetes</taxon>
        <taxon>Micrococcales</taxon>
        <taxon>Microbacteriaceae</taxon>
        <taxon>Microbacterium</taxon>
    </lineage>
</organism>
<dbReference type="InterPro" id="IPR050272">
    <property type="entry name" value="Isochorismatase-like_hydrls"/>
</dbReference>
<accession>A0ABV3LDI1</accession>
<dbReference type="SUPFAM" id="SSF52499">
    <property type="entry name" value="Isochorismatase-like hydrolases"/>
    <property type="match status" value="1"/>
</dbReference>
<dbReference type="PANTHER" id="PTHR43540">
    <property type="entry name" value="PEROXYUREIDOACRYLATE/UREIDOACRYLATE AMIDOHYDROLASE-RELATED"/>
    <property type="match status" value="1"/>
</dbReference>